<sequence length="200" mass="22573">MRDFGTASMECCKENATVNVGCDFSPSCLYAKGLEEKVLVKQCSQAFAFCNAGETKTECGLTLQQDGKEFRTVLTDSETDSRLGFGATQKQPRKMSRRNERERQRVRMVNMGFANLRNLVPDGSTNKKMSKVETLRSAMEYIRQLKELVEEHDAVNAVFTSAFPRAQTHFPPPSYSYESDGSSNPMSPEDEELLDFSSWF</sequence>
<evidence type="ECO:0000256" key="5">
    <source>
        <dbReference type="ARBA" id="ARBA00023242"/>
    </source>
</evidence>
<keyword evidence="3" id="KW-0524">Neurogenesis</keyword>
<dbReference type="Proteomes" id="UP000838412">
    <property type="component" value="Chromosome 18"/>
</dbReference>
<evidence type="ECO:0000313" key="9">
    <source>
        <dbReference type="Proteomes" id="UP000838412"/>
    </source>
</evidence>
<keyword evidence="2" id="KW-0217">Developmental protein</keyword>
<dbReference type="PANTHER" id="PTHR13935">
    <property type="entry name" value="ACHAETE-SCUTE TRANSCRIPTION FACTOR-RELATED"/>
    <property type="match status" value="1"/>
</dbReference>
<keyword evidence="9" id="KW-1185">Reference proteome</keyword>
<dbReference type="GO" id="GO:0050767">
    <property type="term" value="P:regulation of neurogenesis"/>
    <property type="evidence" value="ECO:0007669"/>
    <property type="project" value="TreeGrafter"/>
</dbReference>
<dbReference type="FunFam" id="4.10.280.10:FF:000029">
    <property type="entry name" value="Achaete-scute family bHLH transcription factor 1"/>
    <property type="match status" value="1"/>
</dbReference>
<dbReference type="AlphaFoldDB" id="A0A8K0EJJ3"/>
<dbReference type="GO" id="GO:0045944">
    <property type="term" value="P:positive regulation of transcription by RNA polymerase II"/>
    <property type="evidence" value="ECO:0007669"/>
    <property type="project" value="TreeGrafter"/>
</dbReference>
<dbReference type="InterPro" id="IPR036638">
    <property type="entry name" value="HLH_DNA-bd_sf"/>
</dbReference>
<evidence type="ECO:0000256" key="4">
    <source>
        <dbReference type="ARBA" id="ARBA00023125"/>
    </source>
</evidence>
<dbReference type="EMBL" id="OV696703">
    <property type="protein sequence ID" value="CAH1251126.1"/>
    <property type="molecule type" value="Genomic_DNA"/>
</dbReference>
<gene>
    <name evidence="8" type="primary">ASCL1</name>
    <name evidence="8" type="ORF">BLAG_LOCUS11609</name>
</gene>
<evidence type="ECO:0000256" key="3">
    <source>
        <dbReference type="ARBA" id="ARBA00022902"/>
    </source>
</evidence>
<keyword evidence="4" id="KW-0238">DNA-binding</keyword>
<proteinExistence type="predicted"/>
<evidence type="ECO:0000256" key="6">
    <source>
        <dbReference type="SAM" id="MobiDB-lite"/>
    </source>
</evidence>
<dbReference type="PROSITE" id="PS50888">
    <property type="entry name" value="BHLH"/>
    <property type="match status" value="1"/>
</dbReference>
<comment type="subcellular location">
    <subcellularLocation>
        <location evidence="1">Nucleus</location>
    </subcellularLocation>
</comment>
<dbReference type="SMART" id="SM00353">
    <property type="entry name" value="HLH"/>
    <property type="match status" value="1"/>
</dbReference>
<dbReference type="InterPro" id="IPR015660">
    <property type="entry name" value="MASH1/Ascl1a-like"/>
</dbReference>
<evidence type="ECO:0000256" key="1">
    <source>
        <dbReference type="ARBA" id="ARBA00004123"/>
    </source>
</evidence>
<dbReference type="GO" id="GO:0046983">
    <property type="term" value="F:protein dimerization activity"/>
    <property type="evidence" value="ECO:0007669"/>
    <property type="project" value="InterPro"/>
</dbReference>
<organism evidence="8 9">
    <name type="scientific">Branchiostoma lanceolatum</name>
    <name type="common">Common lancelet</name>
    <name type="synonym">Amphioxus lanceolatum</name>
    <dbReference type="NCBI Taxonomy" id="7740"/>
    <lineage>
        <taxon>Eukaryota</taxon>
        <taxon>Metazoa</taxon>
        <taxon>Chordata</taxon>
        <taxon>Cephalochordata</taxon>
        <taxon>Leptocardii</taxon>
        <taxon>Amphioxiformes</taxon>
        <taxon>Branchiostomatidae</taxon>
        <taxon>Branchiostoma</taxon>
    </lineage>
</organism>
<evidence type="ECO:0000259" key="7">
    <source>
        <dbReference type="PROSITE" id="PS50888"/>
    </source>
</evidence>
<protein>
    <submittedName>
        <fullName evidence="8">ASCL1 protein</fullName>
    </submittedName>
</protein>
<evidence type="ECO:0000256" key="2">
    <source>
        <dbReference type="ARBA" id="ARBA00022473"/>
    </source>
</evidence>
<name>A0A8K0EJJ3_BRALA</name>
<dbReference type="Pfam" id="PF00010">
    <property type="entry name" value="HLH"/>
    <property type="match status" value="1"/>
</dbReference>
<dbReference type="InterPro" id="IPR011598">
    <property type="entry name" value="bHLH_dom"/>
</dbReference>
<feature type="compositionally biased region" description="Polar residues" evidence="6">
    <location>
        <begin position="176"/>
        <end position="186"/>
    </location>
</feature>
<reference evidence="8" key="1">
    <citation type="submission" date="2022-01" db="EMBL/GenBank/DDBJ databases">
        <authorList>
            <person name="Braso-Vives M."/>
        </authorList>
    </citation>
    <scope>NUCLEOTIDE SEQUENCE</scope>
</reference>
<dbReference type="SUPFAM" id="SSF47459">
    <property type="entry name" value="HLH, helix-loop-helix DNA-binding domain"/>
    <property type="match status" value="1"/>
</dbReference>
<keyword evidence="5" id="KW-0539">Nucleus</keyword>
<dbReference type="Gene3D" id="4.10.280.10">
    <property type="entry name" value="Helix-loop-helix DNA-binding domain"/>
    <property type="match status" value="1"/>
</dbReference>
<dbReference type="GO" id="GO:0030182">
    <property type="term" value="P:neuron differentiation"/>
    <property type="evidence" value="ECO:0007669"/>
    <property type="project" value="TreeGrafter"/>
</dbReference>
<feature type="region of interest" description="Disordered" evidence="6">
    <location>
        <begin position="82"/>
        <end position="101"/>
    </location>
</feature>
<dbReference type="GO" id="GO:0000977">
    <property type="term" value="F:RNA polymerase II transcription regulatory region sequence-specific DNA binding"/>
    <property type="evidence" value="ECO:0007669"/>
    <property type="project" value="TreeGrafter"/>
</dbReference>
<dbReference type="GO" id="GO:0007423">
    <property type="term" value="P:sensory organ development"/>
    <property type="evidence" value="ECO:0007669"/>
    <property type="project" value="TreeGrafter"/>
</dbReference>
<dbReference type="PANTHER" id="PTHR13935:SF153">
    <property type="entry name" value="ACHAETE-SCUTE FAMILY BHLH TRANSCRIPTION FACTOR 1"/>
    <property type="match status" value="1"/>
</dbReference>
<dbReference type="GO" id="GO:0090575">
    <property type="term" value="C:RNA polymerase II transcription regulator complex"/>
    <property type="evidence" value="ECO:0007669"/>
    <property type="project" value="TreeGrafter"/>
</dbReference>
<feature type="domain" description="BHLH" evidence="7">
    <location>
        <begin position="93"/>
        <end position="145"/>
    </location>
</feature>
<accession>A0A8K0EJJ3</accession>
<dbReference type="OrthoDB" id="5976910at2759"/>
<feature type="region of interest" description="Disordered" evidence="6">
    <location>
        <begin position="167"/>
        <end position="200"/>
    </location>
</feature>
<evidence type="ECO:0000313" key="8">
    <source>
        <dbReference type="EMBL" id="CAH1251126.1"/>
    </source>
</evidence>
<dbReference type="GO" id="GO:0000981">
    <property type="term" value="F:DNA-binding transcription factor activity, RNA polymerase II-specific"/>
    <property type="evidence" value="ECO:0007669"/>
    <property type="project" value="TreeGrafter"/>
</dbReference>